<dbReference type="InterPro" id="IPR011006">
    <property type="entry name" value="CheY-like_superfamily"/>
</dbReference>
<dbReference type="InterPro" id="IPR050595">
    <property type="entry name" value="Bact_response_regulator"/>
</dbReference>
<evidence type="ECO:0000256" key="2">
    <source>
        <dbReference type="PROSITE-ProRule" id="PRU00169"/>
    </source>
</evidence>
<evidence type="ECO:0000313" key="5">
    <source>
        <dbReference type="Proteomes" id="UP000324298"/>
    </source>
</evidence>
<evidence type="ECO:0000259" key="3">
    <source>
        <dbReference type="PROSITE" id="PS50110"/>
    </source>
</evidence>
<dbReference type="SMART" id="SM00448">
    <property type="entry name" value="REC"/>
    <property type="match status" value="1"/>
</dbReference>
<gene>
    <name evidence="4" type="ORF">ET418_01665</name>
</gene>
<keyword evidence="1 2" id="KW-0597">Phosphoprotein</keyword>
<dbReference type="AlphaFoldDB" id="A0A5A9XT82"/>
<proteinExistence type="predicted"/>
<keyword evidence="5" id="KW-1185">Reference proteome</keyword>
<feature type="domain" description="Response regulatory" evidence="3">
    <location>
        <begin position="14"/>
        <end position="131"/>
    </location>
</feature>
<dbReference type="PANTHER" id="PTHR44591">
    <property type="entry name" value="STRESS RESPONSE REGULATOR PROTEIN 1"/>
    <property type="match status" value="1"/>
</dbReference>
<dbReference type="OrthoDB" id="9786548at2"/>
<name>A0A5A9XT82_9BACT</name>
<reference evidence="4 5" key="1">
    <citation type="submission" date="2019-04" db="EMBL/GenBank/DDBJ databases">
        <title>Geobacter ruber sp. nov., ferric-reducing bacteria isolated from paddy soil.</title>
        <authorList>
            <person name="Xu Z."/>
            <person name="Masuda Y."/>
            <person name="Itoh H."/>
            <person name="Senoo K."/>
        </authorList>
    </citation>
    <scope>NUCLEOTIDE SEQUENCE [LARGE SCALE GENOMIC DNA]</scope>
    <source>
        <strain evidence="4 5">Red88</strain>
    </source>
</reference>
<comment type="caution">
    <text evidence="4">The sequence shown here is derived from an EMBL/GenBank/DDBJ whole genome shotgun (WGS) entry which is preliminary data.</text>
</comment>
<evidence type="ECO:0000256" key="1">
    <source>
        <dbReference type="ARBA" id="ARBA00022553"/>
    </source>
</evidence>
<dbReference type="Gene3D" id="3.40.50.2300">
    <property type="match status" value="1"/>
</dbReference>
<dbReference type="PANTHER" id="PTHR44591:SF3">
    <property type="entry name" value="RESPONSE REGULATORY DOMAIN-CONTAINING PROTEIN"/>
    <property type="match status" value="1"/>
</dbReference>
<organism evidence="4 5">
    <name type="scientific">Oryzomonas rubra</name>
    <dbReference type="NCBI Taxonomy" id="2509454"/>
    <lineage>
        <taxon>Bacteria</taxon>
        <taxon>Pseudomonadati</taxon>
        <taxon>Thermodesulfobacteriota</taxon>
        <taxon>Desulfuromonadia</taxon>
        <taxon>Geobacterales</taxon>
        <taxon>Geobacteraceae</taxon>
        <taxon>Oryzomonas</taxon>
    </lineage>
</organism>
<dbReference type="EMBL" id="SRSD01000001">
    <property type="protein sequence ID" value="KAA0895488.1"/>
    <property type="molecule type" value="Genomic_DNA"/>
</dbReference>
<dbReference type="InterPro" id="IPR001789">
    <property type="entry name" value="Sig_transdc_resp-reg_receiver"/>
</dbReference>
<protein>
    <submittedName>
        <fullName evidence="4">Response regulator</fullName>
    </submittedName>
</protein>
<accession>A0A5A9XT82</accession>
<sequence length="132" mass="14626">MLVGTTGEVVDRKTILITDDSTALRAMLVSIIESLGDFRIVEAANGFEALRLLPREHVDLIFTDINMPDINGLELISYLRNNPNYEHIPVIIISTEGSQGDIEKGRLLGANEYVVKPLDCSDLKNIIVKYLG</sequence>
<dbReference type="GO" id="GO:0000160">
    <property type="term" value="P:phosphorelay signal transduction system"/>
    <property type="evidence" value="ECO:0007669"/>
    <property type="project" value="InterPro"/>
</dbReference>
<dbReference type="Pfam" id="PF00072">
    <property type="entry name" value="Response_reg"/>
    <property type="match status" value="1"/>
</dbReference>
<feature type="modified residue" description="4-aspartylphosphate" evidence="2">
    <location>
        <position position="64"/>
    </location>
</feature>
<dbReference type="SUPFAM" id="SSF52172">
    <property type="entry name" value="CheY-like"/>
    <property type="match status" value="1"/>
</dbReference>
<dbReference type="Proteomes" id="UP000324298">
    <property type="component" value="Unassembled WGS sequence"/>
</dbReference>
<evidence type="ECO:0000313" key="4">
    <source>
        <dbReference type="EMBL" id="KAA0895488.1"/>
    </source>
</evidence>
<dbReference type="PROSITE" id="PS50110">
    <property type="entry name" value="RESPONSE_REGULATORY"/>
    <property type="match status" value="1"/>
</dbReference>